<evidence type="ECO:0000256" key="1">
    <source>
        <dbReference type="SAM" id="MobiDB-lite"/>
    </source>
</evidence>
<proteinExistence type="predicted"/>
<evidence type="ECO:0000313" key="3">
    <source>
        <dbReference type="Proteomes" id="UP001501444"/>
    </source>
</evidence>
<dbReference type="Proteomes" id="UP001501444">
    <property type="component" value="Unassembled WGS sequence"/>
</dbReference>
<comment type="caution">
    <text evidence="2">The sequence shown here is derived from an EMBL/GenBank/DDBJ whole genome shotgun (WGS) entry which is preliminary data.</text>
</comment>
<accession>A0ABP5SUZ2</accession>
<reference evidence="3" key="1">
    <citation type="journal article" date="2019" name="Int. J. Syst. Evol. Microbiol.">
        <title>The Global Catalogue of Microorganisms (GCM) 10K type strain sequencing project: providing services to taxonomists for standard genome sequencing and annotation.</title>
        <authorList>
            <consortium name="The Broad Institute Genomics Platform"/>
            <consortium name="The Broad Institute Genome Sequencing Center for Infectious Disease"/>
            <person name="Wu L."/>
            <person name="Ma J."/>
        </authorList>
    </citation>
    <scope>NUCLEOTIDE SEQUENCE [LARGE SCALE GENOMIC DNA]</scope>
    <source>
        <strain evidence="3">JCM 3272</strain>
    </source>
</reference>
<evidence type="ECO:0000313" key="2">
    <source>
        <dbReference type="EMBL" id="GAA2339094.1"/>
    </source>
</evidence>
<protein>
    <submittedName>
        <fullName evidence="2">Uncharacterized protein</fullName>
    </submittedName>
</protein>
<keyword evidence="3" id="KW-1185">Reference proteome</keyword>
<dbReference type="EMBL" id="BAAARV010000019">
    <property type="protein sequence ID" value="GAA2339094.1"/>
    <property type="molecule type" value="Genomic_DNA"/>
</dbReference>
<organism evidence="2 3">
    <name type="scientific">Dactylosporangium salmoneum</name>
    <dbReference type="NCBI Taxonomy" id="53361"/>
    <lineage>
        <taxon>Bacteria</taxon>
        <taxon>Bacillati</taxon>
        <taxon>Actinomycetota</taxon>
        <taxon>Actinomycetes</taxon>
        <taxon>Micromonosporales</taxon>
        <taxon>Micromonosporaceae</taxon>
        <taxon>Dactylosporangium</taxon>
    </lineage>
</organism>
<sequence>MIAAASADAFSVPPSNRTGVDGPSWCEPGLTARSGRYPLAVEAPVMAAVDMLVPGVSTVTRYARYYSLYWAVAAHAEASRLNRDECRRLVRRAEVGMAVISKAYDDADGTLGLTHGVDALTRLHPPPGSEFEVADGAGARSYSPRSWGFWSQYNGPSVALGTVETDGGALRPGRHRCPAQVLAMYAPLFTACERGQGISLPSAELERLRLQQEQTPDLEPLRGVFTATLDSRHDPSLWSGDDRTRRATLRVLARCWQLHPQAKTWLEAFAAGVAYGPTAREDPVLGGEERTATWRGVVLRHHSVGAWRRLWADLVAAVGSDGAFRRQLHEWISDRLPSGTVASFVADLPPTDLDGDPHPAEDKLRRADAGTVTDVAVLLLGARRLDTLTGMARRSFAGRRSTYLDPTWVAQLRREFAGRSVADLGRRLVDDMLAQSRRVAMRKVAVGPHGTFALFSRLHERNGLYFADSAEGRDNIGLRIPQLAGIATQVGLLTADPAQPVTAQGCDLLDLPA</sequence>
<feature type="region of interest" description="Disordered" evidence="1">
    <location>
        <begin position="1"/>
        <end position="24"/>
    </location>
</feature>
<gene>
    <name evidence="2" type="ORF">GCM10010170_020990</name>
</gene>
<name>A0ABP5SUZ2_9ACTN</name>